<accession>A0A371JYN2</accession>
<proteinExistence type="inferred from homology"/>
<feature type="transmembrane region" description="Helical" evidence="7">
    <location>
        <begin position="265"/>
        <end position="285"/>
    </location>
</feature>
<keyword evidence="6 7" id="KW-0472">Membrane</keyword>
<evidence type="ECO:0000256" key="3">
    <source>
        <dbReference type="ARBA" id="ARBA00022475"/>
    </source>
</evidence>
<dbReference type="AlphaFoldDB" id="A0A371JYN2"/>
<keyword evidence="4 7" id="KW-0812">Transmembrane</keyword>
<feature type="transmembrane region" description="Helical" evidence="7">
    <location>
        <begin position="168"/>
        <end position="189"/>
    </location>
</feature>
<feature type="transmembrane region" description="Helical" evidence="7">
    <location>
        <begin position="44"/>
        <end position="62"/>
    </location>
</feature>
<dbReference type="InterPro" id="IPR018383">
    <property type="entry name" value="UPF0324_pro"/>
</dbReference>
<feature type="transmembrane region" description="Helical" evidence="7">
    <location>
        <begin position="102"/>
        <end position="127"/>
    </location>
</feature>
<dbReference type="Pfam" id="PF03601">
    <property type="entry name" value="Cons_hypoth698"/>
    <property type="match status" value="1"/>
</dbReference>
<comment type="subcellular location">
    <subcellularLocation>
        <location evidence="1">Cell membrane</location>
        <topology evidence="1">Multi-pass membrane protein</topology>
    </subcellularLocation>
</comment>
<evidence type="ECO:0000313" key="9">
    <source>
        <dbReference type="Proteomes" id="UP000264492"/>
    </source>
</evidence>
<keyword evidence="5 7" id="KW-1133">Transmembrane helix</keyword>
<dbReference type="GO" id="GO:0005886">
    <property type="term" value="C:plasma membrane"/>
    <property type="evidence" value="ECO:0007669"/>
    <property type="project" value="UniProtKB-SubCell"/>
</dbReference>
<keyword evidence="3" id="KW-1003">Cell membrane</keyword>
<evidence type="ECO:0000256" key="1">
    <source>
        <dbReference type="ARBA" id="ARBA00004651"/>
    </source>
</evidence>
<dbReference type="OrthoDB" id="9805703at2"/>
<keyword evidence="9" id="KW-1185">Reference proteome</keyword>
<dbReference type="InterPro" id="IPR004630">
    <property type="entry name" value="UPF0324_YeiH-like"/>
</dbReference>
<comment type="caution">
    <text evidence="8">The sequence shown here is derived from an EMBL/GenBank/DDBJ whole genome shotgun (WGS) entry which is preliminary data.</text>
</comment>
<feature type="transmembrane region" description="Helical" evidence="7">
    <location>
        <begin position="234"/>
        <end position="253"/>
    </location>
</feature>
<reference evidence="8 9" key="1">
    <citation type="submission" date="2018-08" db="EMBL/GenBank/DDBJ databases">
        <title>Lysobacter sp. zong2l5, whole genome shotgun sequence.</title>
        <authorList>
            <person name="Zhang X."/>
            <person name="Feng G."/>
            <person name="Zhu H."/>
        </authorList>
    </citation>
    <scope>NUCLEOTIDE SEQUENCE [LARGE SCALE GENOMIC DNA]</scope>
    <source>
        <strain evidence="9">zong2l5</strain>
    </source>
</reference>
<protein>
    <submittedName>
        <fullName evidence="8">Putative sulfate exporter family transporter</fullName>
    </submittedName>
</protein>
<gene>
    <name evidence="8" type="ORF">DX914_17635</name>
</gene>
<feature type="transmembrane region" description="Helical" evidence="7">
    <location>
        <begin position="139"/>
        <end position="156"/>
    </location>
</feature>
<dbReference type="Proteomes" id="UP000264492">
    <property type="component" value="Unassembled WGS sequence"/>
</dbReference>
<evidence type="ECO:0000256" key="5">
    <source>
        <dbReference type="ARBA" id="ARBA00022989"/>
    </source>
</evidence>
<organism evidence="8 9">
    <name type="scientific">Lysobacter silvisoli</name>
    <dbReference type="NCBI Taxonomy" id="2293254"/>
    <lineage>
        <taxon>Bacteria</taxon>
        <taxon>Pseudomonadati</taxon>
        <taxon>Pseudomonadota</taxon>
        <taxon>Gammaproteobacteria</taxon>
        <taxon>Lysobacterales</taxon>
        <taxon>Lysobacteraceae</taxon>
        <taxon>Lysobacter</taxon>
    </lineage>
</organism>
<sequence>MSLAVPRRSPAAALTQAGAMHAPGLALAAALAAASWALSAWAPLRALGLSALTLAMVLGIALGNTGFARIAAAAGPGVDLCRGRLLRLGIVLYGFRVSFHDLAAVGWAGWAVDAVVVATVFATAAWVGTRWLKLERETALLIGAGSAICGAAAVMATEPVLRARAEQVSVAVATVVVFGSIAMFLYPALYPLLGLSERAYGLYVGSTVHEVAQVVVAGRAVGDVAASTAVIEKMLRVMLLAPFLLLLSLRASGRGGGPARSRLRLPWFALAFVAVSALHPLLGLPPSWSEAIAQLDTAVLAMAMAALGLRTQLGAIRQAGARPLLLAALLFVLLTVGGYALNLAAMRWSGVGA</sequence>
<dbReference type="RefSeq" id="WP_115861162.1">
    <property type="nucleotide sequence ID" value="NZ_QTSU01000003.1"/>
</dbReference>
<feature type="transmembrane region" description="Helical" evidence="7">
    <location>
        <begin position="321"/>
        <end position="341"/>
    </location>
</feature>
<dbReference type="NCBIfam" id="TIGR00698">
    <property type="entry name" value="YeiH family putative sulfate export transporter"/>
    <property type="match status" value="1"/>
</dbReference>
<evidence type="ECO:0000256" key="2">
    <source>
        <dbReference type="ARBA" id="ARBA00007977"/>
    </source>
</evidence>
<evidence type="ECO:0000256" key="7">
    <source>
        <dbReference type="SAM" id="Phobius"/>
    </source>
</evidence>
<dbReference type="EMBL" id="QTSU01000003">
    <property type="protein sequence ID" value="RDZ26791.1"/>
    <property type="molecule type" value="Genomic_DNA"/>
</dbReference>
<evidence type="ECO:0000256" key="4">
    <source>
        <dbReference type="ARBA" id="ARBA00022692"/>
    </source>
</evidence>
<dbReference type="PANTHER" id="PTHR30106">
    <property type="entry name" value="INNER MEMBRANE PROTEIN YEIH-RELATED"/>
    <property type="match status" value="1"/>
</dbReference>
<evidence type="ECO:0000313" key="8">
    <source>
        <dbReference type="EMBL" id="RDZ26791.1"/>
    </source>
</evidence>
<feature type="transmembrane region" description="Helical" evidence="7">
    <location>
        <begin position="291"/>
        <end position="309"/>
    </location>
</feature>
<evidence type="ECO:0000256" key="6">
    <source>
        <dbReference type="ARBA" id="ARBA00023136"/>
    </source>
</evidence>
<comment type="similarity">
    <text evidence="2">Belongs to the UPF0324 family.</text>
</comment>
<name>A0A371JYN2_9GAMM</name>
<dbReference type="PANTHER" id="PTHR30106:SF2">
    <property type="entry name" value="UPF0324 INNER MEMBRANE PROTEIN YEIH"/>
    <property type="match status" value="1"/>
</dbReference>